<protein>
    <submittedName>
        <fullName evidence="1">Uncharacterized protein</fullName>
    </submittedName>
</protein>
<proteinExistence type="predicted"/>
<accession>A0A498SU82</accession>
<evidence type="ECO:0000313" key="2">
    <source>
        <dbReference type="Proteomes" id="UP000276991"/>
    </source>
</evidence>
<feature type="non-terminal residue" evidence="1">
    <location>
        <position position="99"/>
    </location>
</feature>
<dbReference type="Proteomes" id="UP000276991">
    <property type="component" value="Unassembled WGS sequence"/>
</dbReference>
<name>A0A498SU82_ACAVI</name>
<keyword evidence="2" id="KW-1185">Reference proteome</keyword>
<sequence>MTERLASLLSVWGFTEFVGRKITRLEREFRLWDGHNKVLTISTSCCIESETRSNSSASWFANCCPSFAIFVDFGIIPQDNAGVCDTFASLSSTMIGVIK</sequence>
<evidence type="ECO:0000313" key="1">
    <source>
        <dbReference type="EMBL" id="VBB35446.1"/>
    </source>
</evidence>
<organism evidence="1 2">
    <name type="scientific">Acanthocheilonema viteae</name>
    <name type="common">Filarial nematode worm</name>
    <name type="synonym">Dipetalonema viteae</name>
    <dbReference type="NCBI Taxonomy" id="6277"/>
    <lineage>
        <taxon>Eukaryota</taxon>
        <taxon>Metazoa</taxon>
        <taxon>Ecdysozoa</taxon>
        <taxon>Nematoda</taxon>
        <taxon>Chromadorea</taxon>
        <taxon>Rhabditida</taxon>
        <taxon>Spirurina</taxon>
        <taxon>Spiruromorpha</taxon>
        <taxon>Filarioidea</taxon>
        <taxon>Onchocercidae</taxon>
        <taxon>Acanthocheilonema</taxon>
    </lineage>
</organism>
<gene>
    <name evidence="1" type="ORF">NAV_LOCUS10237</name>
</gene>
<dbReference type="AlphaFoldDB" id="A0A498SU82"/>
<reference evidence="1 2" key="1">
    <citation type="submission" date="2018-08" db="EMBL/GenBank/DDBJ databases">
        <authorList>
            <person name="Laetsch R D."/>
            <person name="Stevens L."/>
            <person name="Kumar S."/>
            <person name="Blaxter L. M."/>
        </authorList>
    </citation>
    <scope>NUCLEOTIDE SEQUENCE [LARGE SCALE GENOMIC DNA]</scope>
</reference>
<dbReference type="EMBL" id="UPTC01005965">
    <property type="protein sequence ID" value="VBB35446.1"/>
    <property type="molecule type" value="Genomic_DNA"/>
</dbReference>